<feature type="binding site" evidence="15">
    <location>
        <position position="419"/>
    </location>
    <ligand>
        <name>Zn(2+)</name>
        <dbReference type="ChEBI" id="CHEBI:29105"/>
    </ligand>
</feature>
<feature type="binding site" evidence="15">
    <location>
        <position position="401"/>
    </location>
    <ligand>
        <name>Zn(2+)</name>
        <dbReference type="ChEBI" id="CHEBI:29105"/>
    </ligand>
</feature>
<dbReference type="HOGENOM" id="CLU_007764_2_1_9"/>
<evidence type="ECO:0000256" key="8">
    <source>
        <dbReference type="ARBA" id="ARBA00022833"/>
    </source>
</evidence>
<evidence type="ECO:0000313" key="18">
    <source>
        <dbReference type="Proteomes" id="UP000029585"/>
    </source>
</evidence>
<dbReference type="GO" id="GO:0006281">
    <property type="term" value="P:DNA repair"/>
    <property type="evidence" value="ECO:0007669"/>
    <property type="project" value="UniProtKB-KW"/>
</dbReference>
<dbReference type="HAMAP" id="MF_01588">
    <property type="entry name" value="DNA_ligase_A"/>
    <property type="match status" value="1"/>
</dbReference>
<dbReference type="Pfam" id="PF00533">
    <property type="entry name" value="BRCT"/>
    <property type="match status" value="1"/>
</dbReference>
<dbReference type="Gene3D" id="1.10.150.20">
    <property type="entry name" value="5' to 3' exonuclease, C-terminal subdomain"/>
    <property type="match status" value="2"/>
</dbReference>
<dbReference type="PROSITE" id="PS50172">
    <property type="entry name" value="BRCT"/>
    <property type="match status" value="1"/>
</dbReference>
<dbReference type="GO" id="GO:0046872">
    <property type="term" value="F:metal ion binding"/>
    <property type="evidence" value="ECO:0007669"/>
    <property type="project" value="UniProtKB-KW"/>
</dbReference>
<feature type="binding site" evidence="15">
    <location>
        <position position="168"/>
    </location>
    <ligand>
        <name>NAD(+)</name>
        <dbReference type="ChEBI" id="CHEBI:57540"/>
    </ligand>
</feature>
<dbReference type="Proteomes" id="UP000029585">
    <property type="component" value="Unassembled WGS sequence"/>
</dbReference>
<dbReference type="InterPro" id="IPR013839">
    <property type="entry name" value="DNAligase_adenylation"/>
</dbReference>
<feature type="binding site" evidence="15">
    <location>
        <position position="283"/>
    </location>
    <ligand>
        <name>NAD(+)</name>
        <dbReference type="ChEBI" id="CHEBI:57540"/>
    </ligand>
</feature>
<evidence type="ECO:0000313" key="17">
    <source>
        <dbReference type="EMBL" id="KGF56032.1"/>
    </source>
</evidence>
<dbReference type="SUPFAM" id="SSF56091">
    <property type="entry name" value="DNA ligase/mRNA capping enzyme, catalytic domain"/>
    <property type="match status" value="1"/>
</dbReference>
<dbReference type="InterPro" id="IPR004150">
    <property type="entry name" value="NAD_DNA_ligase_OB"/>
</dbReference>
<dbReference type="GO" id="GO:0006260">
    <property type="term" value="P:DNA replication"/>
    <property type="evidence" value="ECO:0007669"/>
    <property type="project" value="UniProtKB-KW"/>
</dbReference>
<keyword evidence="5 15" id="KW-0235">DNA replication</keyword>
<dbReference type="SUPFAM" id="SSF47781">
    <property type="entry name" value="RuvA domain 2-like"/>
    <property type="match status" value="1"/>
</dbReference>
<dbReference type="InterPro" id="IPR012340">
    <property type="entry name" value="NA-bd_OB-fold"/>
</dbReference>
<dbReference type="EC" id="6.5.1.2" evidence="2 15"/>
<feature type="domain" description="BRCT" evidence="16">
    <location>
        <begin position="581"/>
        <end position="651"/>
    </location>
</feature>
<dbReference type="Gene3D" id="3.30.470.30">
    <property type="entry name" value="DNA ligase/mRNA capping enzyme"/>
    <property type="match status" value="1"/>
</dbReference>
<comment type="cofactor">
    <cofactor evidence="15">
        <name>Mg(2+)</name>
        <dbReference type="ChEBI" id="CHEBI:18420"/>
    </cofactor>
    <cofactor evidence="15">
        <name>Mn(2+)</name>
        <dbReference type="ChEBI" id="CHEBI:29035"/>
    </cofactor>
</comment>
<dbReference type="FunFam" id="3.40.50.10190:FF:000054">
    <property type="entry name" value="DNA ligase"/>
    <property type="match status" value="1"/>
</dbReference>
<dbReference type="SMART" id="SM00532">
    <property type="entry name" value="LIGANc"/>
    <property type="match status" value="1"/>
</dbReference>
<dbReference type="SUPFAM" id="SSF52113">
    <property type="entry name" value="BRCT domain"/>
    <property type="match status" value="1"/>
</dbReference>
<organism evidence="17 18">
    <name type="scientific">Flavonifractor plautii 1_3_50AFAA</name>
    <dbReference type="NCBI Taxonomy" id="742738"/>
    <lineage>
        <taxon>Bacteria</taxon>
        <taxon>Bacillati</taxon>
        <taxon>Bacillota</taxon>
        <taxon>Clostridia</taxon>
        <taxon>Eubacteriales</taxon>
        <taxon>Oscillospiraceae</taxon>
        <taxon>Flavonifractor</taxon>
    </lineage>
</organism>
<keyword evidence="12 15" id="KW-0464">Manganese</keyword>
<dbReference type="InterPro" id="IPR001357">
    <property type="entry name" value="BRCT_dom"/>
</dbReference>
<comment type="catalytic activity">
    <reaction evidence="13 15">
        <text>NAD(+) + (deoxyribonucleotide)n-3'-hydroxyl + 5'-phospho-(deoxyribonucleotide)m = (deoxyribonucleotide)n+m + AMP + beta-nicotinamide D-nucleotide.</text>
        <dbReference type="EC" id="6.5.1.2"/>
    </reaction>
</comment>
<keyword evidence="6 15" id="KW-0479">Metal-binding</keyword>
<keyword evidence="8 15" id="KW-0862">Zinc</keyword>
<evidence type="ECO:0000256" key="11">
    <source>
        <dbReference type="ARBA" id="ARBA00023204"/>
    </source>
</evidence>
<feature type="active site" description="N6-AMP-lysine intermediate" evidence="15">
    <location>
        <position position="112"/>
    </location>
</feature>
<dbReference type="Pfam" id="PF01653">
    <property type="entry name" value="DNA_ligase_aden"/>
    <property type="match status" value="1"/>
</dbReference>
<dbReference type="GO" id="GO:0005829">
    <property type="term" value="C:cytosol"/>
    <property type="evidence" value="ECO:0007669"/>
    <property type="project" value="TreeGrafter"/>
</dbReference>
<keyword evidence="9 15" id="KW-0460">Magnesium</keyword>
<comment type="similarity">
    <text evidence="14 15">Belongs to the NAD-dependent DNA ligase family. LigA subfamily.</text>
</comment>
<feature type="binding site" evidence="15">
    <location>
        <position position="133"/>
    </location>
    <ligand>
        <name>NAD(+)</name>
        <dbReference type="ChEBI" id="CHEBI:57540"/>
    </ligand>
</feature>
<evidence type="ECO:0000256" key="9">
    <source>
        <dbReference type="ARBA" id="ARBA00022842"/>
    </source>
</evidence>
<dbReference type="FunFam" id="1.10.287.610:FF:000002">
    <property type="entry name" value="DNA ligase"/>
    <property type="match status" value="1"/>
</dbReference>
<feature type="binding site" evidence="15">
    <location>
        <position position="110"/>
    </location>
    <ligand>
        <name>NAD(+)</name>
        <dbReference type="ChEBI" id="CHEBI:57540"/>
    </ligand>
</feature>
<evidence type="ECO:0000259" key="16">
    <source>
        <dbReference type="PROSITE" id="PS50172"/>
    </source>
</evidence>
<dbReference type="EMBL" id="ADLO01000052">
    <property type="protein sequence ID" value="KGF56032.1"/>
    <property type="molecule type" value="Genomic_DNA"/>
</dbReference>
<feature type="binding site" evidence="15">
    <location>
        <position position="404"/>
    </location>
    <ligand>
        <name>Zn(2+)</name>
        <dbReference type="ChEBI" id="CHEBI:29105"/>
    </ligand>
</feature>
<dbReference type="RefSeq" id="WP_044940192.1">
    <property type="nucleotide sequence ID" value="NZ_KN174162.1"/>
</dbReference>
<dbReference type="Pfam" id="PF14520">
    <property type="entry name" value="HHH_5"/>
    <property type="match status" value="1"/>
</dbReference>
<dbReference type="InterPro" id="IPR003583">
    <property type="entry name" value="Hlx-hairpin-Hlx_DNA-bd_motif"/>
</dbReference>
<comment type="caution">
    <text evidence="17">The sequence shown here is derived from an EMBL/GenBank/DDBJ whole genome shotgun (WGS) entry which is preliminary data.</text>
</comment>
<dbReference type="NCBIfam" id="NF005932">
    <property type="entry name" value="PRK07956.1"/>
    <property type="match status" value="1"/>
</dbReference>
<dbReference type="CDD" id="cd17748">
    <property type="entry name" value="BRCT_DNA_ligase_like"/>
    <property type="match status" value="1"/>
</dbReference>
<keyword evidence="10 15" id="KW-0520">NAD</keyword>
<dbReference type="GO" id="GO:0003911">
    <property type="term" value="F:DNA ligase (NAD+) activity"/>
    <property type="evidence" value="ECO:0007669"/>
    <property type="project" value="UniProtKB-UniRule"/>
</dbReference>
<evidence type="ECO:0000256" key="2">
    <source>
        <dbReference type="ARBA" id="ARBA00012722"/>
    </source>
</evidence>
<dbReference type="PROSITE" id="PS01055">
    <property type="entry name" value="DNA_LIGASE_N1"/>
    <property type="match status" value="1"/>
</dbReference>
<evidence type="ECO:0000256" key="5">
    <source>
        <dbReference type="ARBA" id="ARBA00022705"/>
    </source>
</evidence>
<dbReference type="PATRIC" id="fig|742738.3.peg.1546"/>
<comment type="function">
    <text evidence="1 15">DNA ligase that catalyzes the formation of phosphodiester linkages between 5'-phosphoryl and 3'-hydroxyl groups in double-stranded DNA using NAD as a coenzyme and as the energy source for the reaction. It is essential for DNA replication and repair of damaged DNA.</text>
</comment>
<dbReference type="InterPro" id="IPR041663">
    <property type="entry name" value="DisA/LigA_HHH"/>
</dbReference>
<feature type="binding site" evidence="15">
    <location>
        <position position="424"/>
    </location>
    <ligand>
        <name>Zn(2+)</name>
        <dbReference type="ChEBI" id="CHEBI:29105"/>
    </ligand>
</feature>
<keyword evidence="7 15" id="KW-0227">DNA damage</keyword>
<dbReference type="eggNOG" id="COG0272">
    <property type="taxonomic scope" value="Bacteria"/>
</dbReference>
<dbReference type="Gene3D" id="1.10.287.610">
    <property type="entry name" value="Helix hairpin bin"/>
    <property type="match status" value="1"/>
</dbReference>
<dbReference type="PANTHER" id="PTHR23389:SF9">
    <property type="entry name" value="DNA LIGASE"/>
    <property type="match status" value="1"/>
</dbReference>
<dbReference type="InterPro" id="IPR001679">
    <property type="entry name" value="DNA_ligase"/>
</dbReference>
<keyword evidence="11 15" id="KW-0234">DNA repair</keyword>
<evidence type="ECO:0000256" key="12">
    <source>
        <dbReference type="ARBA" id="ARBA00023211"/>
    </source>
</evidence>
<name>A0A096CML1_FLAPL</name>
<dbReference type="GO" id="GO:0003677">
    <property type="term" value="F:DNA binding"/>
    <property type="evidence" value="ECO:0007669"/>
    <property type="project" value="InterPro"/>
</dbReference>
<protein>
    <recommendedName>
        <fullName evidence="3 15">DNA ligase</fullName>
        <ecNumber evidence="2 15">6.5.1.2</ecNumber>
    </recommendedName>
    <alternativeName>
        <fullName evidence="15">Polydeoxyribonucleotide synthase [NAD(+)]</fullName>
    </alternativeName>
</protein>
<dbReference type="SMART" id="SM00292">
    <property type="entry name" value="BRCT"/>
    <property type="match status" value="1"/>
</dbReference>
<dbReference type="Gene3D" id="3.40.50.10190">
    <property type="entry name" value="BRCT domain"/>
    <property type="match status" value="1"/>
</dbReference>
<sequence length="666" mass="73341">MDEKQEIQSLRRELEQANYEYYVLDNPSMSDYDFDHKLRRLEELEAAHPELVTPDSPTQRVGGKVADGFQEVRHRIPLESLQDVFSVEELEEFDQRMREALPEGVEYDVEPKVDGLSVALEYENGLFVRGATRGDGQVGEDVTENLRTIPSIPLRLPEALPALIVRGEVFMPKKSFERLNKERELRGESLFANPRNAAAGSLRQLDPKIAASRGLDIRVFNIQWAEGKTFQTHSETLEYLREQHFKVIPHDTCKSIAEAAERIQAMGEGREAYPFDIDGAVVKVNSLAERETLGSTAKFPRWAAAYKYPPEQKPSRVVDIVVQVGRTGVLTPKAVVEPVRLAGTTVTSATLHNQDFIAEKDIRIGDTVLVQKAGEIIPEIVEVLKEKRPEGTQPYHLPEQCPVCGAPVARDEDGAHIRCTGAECPAQRLRHLVHFASRDAMDIEGLGPAVVENLVGAGLVKGPGDLYHLNAEEVAQLERMGKKSAENLVAAIERSKGNDLSRLLFAFGIRQVGQKAGKVLAARFGTLDALMAASEEELTAVPDIGGITARSLLQWFQSPQSIHLIDTLREAGVNLESHEEPVGDQLAGKIFVLTGTLKRFTRDEAGAMIEAQGGKVSGSVSKKTSYVVAGEAAGSKLRKAQELGIPVLTEEEFLTMLGSRPDTDQL</sequence>
<gene>
    <name evidence="15" type="primary">ligA</name>
    <name evidence="17" type="ORF">HMPREF9460_01499</name>
</gene>
<evidence type="ECO:0000256" key="7">
    <source>
        <dbReference type="ARBA" id="ARBA00022763"/>
    </source>
</evidence>
<dbReference type="FunFam" id="2.40.50.140:FF:000012">
    <property type="entry name" value="DNA ligase"/>
    <property type="match status" value="1"/>
</dbReference>
<evidence type="ECO:0000256" key="3">
    <source>
        <dbReference type="ARBA" id="ARBA00013308"/>
    </source>
</evidence>
<dbReference type="Pfam" id="PF03119">
    <property type="entry name" value="DNA_ligase_ZBD"/>
    <property type="match status" value="1"/>
</dbReference>
<dbReference type="Gene3D" id="6.20.10.30">
    <property type="match status" value="1"/>
</dbReference>
<evidence type="ECO:0000256" key="15">
    <source>
        <dbReference type="HAMAP-Rule" id="MF_01588"/>
    </source>
</evidence>
<reference evidence="17 18" key="1">
    <citation type="submission" date="2011-08" db="EMBL/GenBank/DDBJ databases">
        <title>The Genome Sequence of Clostridium orbiscindens 1_3_50AFAA.</title>
        <authorList>
            <consortium name="The Broad Institute Genome Sequencing Platform"/>
            <person name="Earl A."/>
            <person name="Ward D."/>
            <person name="Feldgarden M."/>
            <person name="Gevers D."/>
            <person name="Daigneault M."/>
            <person name="Strauss J."/>
            <person name="Allen-Vercoe E."/>
            <person name="Young S.K."/>
            <person name="Zeng Q."/>
            <person name="Gargeya S."/>
            <person name="Fitzgerald M."/>
            <person name="Haas B."/>
            <person name="Abouelleil A."/>
            <person name="Alvarado L."/>
            <person name="Arachchi H.M."/>
            <person name="Berlin A."/>
            <person name="Brown A."/>
            <person name="Chapman S.B."/>
            <person name="Chen Z."/>
            <person name="Dunbar C."/>
            <person name="Freedman E."/>
            <person name="Gearin G."/>
            <person name="Gellesch M."/>
            <person name="Goldberg J."/>
            <person name="Griggs A."/>
            <person name="Gujja S."/>
            <person name="Heiman D."/>
            <person name="Howarth C."/>
            <person name="Larson L."/>
            <person name="Lui A."/>
            <person name="MacDonald P.J.P."/>
            <person name="Montmayeur A."/>
            <person name="Murphy C."/>
            <person name="Neiman D."/>
            <person name="Pearson M."/>
            <person name="Priest M."/>
            <person name="Roberts A."/>
            <person name="Saif S."/>
            <person name="Shea T."/>
            <person name="Shenoy N."/>
            <person name="Sisk P."/>
            <person name="Stolte C."/>
            <person name="Sykes S."/>
            <person name="Wortman J."/>
            <person name="Nusbaum C."/>
            <person name="Birren B."/>
        </authorList>
    </citation>
    <scope>NUCLEOTIDE SEQUENCE [LARGE SCALE GENOMIC DNA]</scope>
    <source>
        <strain evidence="17 18">1_3_50AFAA</strain>
    </source>
</reference>
<evidence type="ECO:0000256" key="1">
    <source>
        <dbReference type="ARBA" id="ARBA00004067"/>
    </source>
</evidence>
<dbReference type="PANTHER" id="PTHR23389">
    <property type="entry name" value="CHROMOSOME TRANSMISSION FIDELITY FACTOR 18"/>
    <property type="match status" value="1"/>
</dbReference>
<feature type="binding site" evidence="15">
    <location>
        <begin position="80"/>
        <end position="81"/>
    </location>
    <ligand>
        <name>NAD(+)</name>
        <dbReference type="ChEBI" id="CHEBI:57540"/>
    </ligand>
</feature>
<keyword evidence="4 15" id="KW-0436">Ligase</keyword>
<evidence type="ECO:0000256" key="10">
    <source>
        <dbReference type="ARBA" id="ARBA00023027"/>
    </source>
</evidence>
<keyword evidence="18" id="KW-1185">Reference proteome</keyword>
<dbReference type="NCBIfam" id="TIGR00575">
    <property type="entry name" value="dnlj"/>
    <property type="match status" value="1"/>
</dbReference>
<dbReference type="InterPro" id="IPR010994">
    <property type="entry name" value="RuvA_2-like"/>
</dbReference>
<dbReference type="FunFam" id="3.30.470.30:FF:000001">
    <property type="entry name" value="DNA ligase"/>
    <property type="match status" value="1"/>
</dbReference>
<dbReference type="AlphaFoldDB" id="A0A096CML1"/>
<dbReference type="InterPro" id="IPR018239">
    <property type="entry name" value="DNA_ligase_AS"/>
</dbReference>
<dbReference type="Pfam" id="PF12826">
    <property type="entry name" value="HHH_2"/>
    <property type="match status" value="1"/>
</dbReference>
<dbReference type="CDD" id="cd00114">
    <property type="entry name" value="LIGANc"/>
    <property type="match status" value="1"/>
</dbReference>
<accession>A0A096CML1</accession>
<dbReference type="FunFam" id="1.10.150.20:FF:000007">
    <property type="entry name" value="DNA ligase"/>
    <property type="match status" value="1"/>
</dbReference>
<evidence type="ECO:0000256" key="13">
    <source>
        <dbReference type="ARBA" id="ARBA00034005"/>
    </source>
</evidence>
<dbReference type="Gene3D" id="2.40.50.140">
    <property type="entry name" value="Nucleic acid-binding proteins"/>
    <property type="match status" value="1"/>
</dbReference>
<evidence type="ECO:0000256" key="4">
    <source>
        <dbReference type="ARBA" id="ARBA00022598"/>
    </source>
</evidence>
<dbReference type="SUPFAM" id="SSF50249">
    <property type="entry name" value="Nucleic acid-binding proteins"/>
    <property type="match status" value="1"/>
</dbReference>
<evidence type="ECO:0000256" key="14">
    <source>
        <dbReference type="ARBA" id="ARBA00060881"/>
    </source>
</evidence>
<dbReference type="InterPro" id="IPR036420">
    <property type="entry name" value="BRCT_dom_sf"/>
</dbReference>
<dbReference type="SMART" id="SM00278">
    <property type="entry name" value="HhH1"/>
    <property type="match status" value="3"/>
</dbReference>
<proteinExistence type="inferred from homology"/>
<dbReference type="FunFam" id="1.10.150.20:FF:000006">
    <property type="entry name" value="DNA ligase"/>
    <property type="match status" value="1"/>
</dbReference>
<dbReference type="PIRSF" id="PIRSF001604">
    <property type="entry name" value="LigA"/>
    <property type="match status" value="1"/>
</dbReference>
<dbReference type="Pfam" id="PF03120">
    <property type="entry name" value="OB_DNA_ligase"/>
    <property type="match status" value="1"/>
</dbReference>
<feature type="binding site" evidence="15">
    <location>
        <begin position="31"/>
        <end position="35"/>
    </location>
    <ligand>
        <name>NAD(+)</name>
        <dbReference type="ChEBI" id="CHEBI:57540"/>
    </ligand>
</feature>
<feature type="binding site" evidence="15">
    <location>
        <position position="307"/>
    </location>
    <ligand>
        <name>NAD(+)</name>
        <dbReference type="ChEBI" id="CHEBI:57540"/>
    </ligand>
</feature>
<dbReference type="InterPro" id="IPR004149">
    <property type="entry name" value="Znf_DNAligase_C4"/>
</dbReference>
<evidence type="ECO:0000256" key="6">
    <source>
        <dbReference type="ARBA" id="ARBA00022723"/>
    </source>
</evidence>
<dbReference type="InterPro" id="IPR013840">
    <property type="entry name" value="DNAligase_N"/>
</dbReference>